<evidence type="ECO:0008006" key="9">
    <source>
        <dbReference type="Google" id="ProtNLM"/>
    </source>
</evidence>
<feature type="transmembrane region" description="Helical" evidence="6">
    <location>
        <begin position="614"/>
        <end position="632"/>
    </location>
</feature>
<proteinExistence type="predicted"/>
<accession>A0A510KKK0</accession>
<dbReference type="Pfam" id="PF03706">
    <property type="entry name" value="LPG_synthase_TM"/>
    <property type="match status" value="1"/>
</dbReference>
<feature type="transmembrane region" description="Helical" evidence="6">
    <location>
        <begin position="229"/>
        <end position="251"/>
    </location>
</feature>
<dbReference type="STRING" id="1122173.GCA_000482505_02013"/>
<evidence type="ECO:0000256" key="5">
    <source>
        <dbReference type="ARBA" id="ARBA00023136"/>
    </source>
</evidence>
<keyword evidence="2" id="KW-1003">Cell membrane</keyword>
<evidence type="ECO:0000256" key="3">
    <source>
        <dbReference type="ARBA" id="ARBA00022692"/>
    </source>
</evidence>
<evidence type="ECO:0000313" key="8">
    <source>
        <dbReference type="Proteomes" id="UP000321378"/>
    </source>
</evidence>
<evidence type="ECO:0000313" key="7">
    <source>
        <dbReference type="EMBL" id="BBM51171.1"/>
    </source>
</evidence>
<gene>
    <name evidence="7" type="ORF">JMUB3935_0121</name>
</gene>
<keyword evidence="5 6" id="KW-0472">Membrane</keyword>
<comment type="subcellular location">
    <subcellularLocation>
        <location evidence="1">Cell membrane</location>
        <topology evidence="1">Multi-pass membrane protein</topology>
    </subcellularLocation>
</comment>
<feature type="transmembrane region" description="Helical" evidence="6">
    <location>
        <begin position="115"/>
        <end position="134"/>
    </location>
</feature>
<evidence type="ECO:0000256" key="4">
    <source>
        <dbReference type="ARBA" id="ARBA00022989"/>
    </source>
</evidence>
<keyword evidence="4 6" id="KW-1133">Transmembrane helix</keyword>
<dbReference type="Proteomes" id="UP000321378">
    <property type="component" value="Chromosome"/>
</dbReference>
<evidence type="ECO:0000256" key="1">
    <source>
        <dbReference type="ARBA" id="ARBA00004651"/>
    </source>
</evidence>
<feature type="transmembrane region" description="Helical" evidence="6">
    <location>
        <begin position="42"/>
        <end position="66"/>
    </location>
</feature>
<evidence type="ECO:0000256" key="6">
    <source>
        <dbReference type="SAM" id="Phobius"/>
    </source>
</evidence>
<evidence type="ECO:0000256" key="2">
    <source>
        <dbReference type="ARBA" id="ARBA00022475"/>
    </source>
</evidence>
<dbReference type="InterPro" id="IPR022791">
    <property type="entry name" value="L-PG_synthase/AglD"/>
</dbReference>
<name>A0A510KKK0_9FUSO</name>
<feature type="transmembrane region" description="Helical" evidence="6">
    <location>
        <begin position="180"/>
        <end position="209"/>
    </location>
</feature>
<dbReference type="AlphaFoldDB" id="A0A510KKK0"/>
<organism evidence="7 8">
    <name type="scientific">Leptotrichia trevisanii</name>
    <dbReference type="NCBI Taxonomy" id="109328"/>
    <lineage>
        <taxon>Bacteria</taxon>
        <taxon>Fusobacteriati</taxon>
        <taxon>Fusobacteriota</taxon>
        <taxon>Fusobacteriia</taxon>
        <taxon>Fusobacteriales</taxon>
        <taxon>Leptotrichiaceae</taxon>
        <taxon>Leptotrichia</taxon>
    </lineage>
</organism>
<dbReference type="GO" id="GO:0005886">
    <property type="term" value="C:plasma membrane"/>
    <property type="evidence" value="ECO:0007669"/>
    <property type="project" value="UniProtKB-SubCell"/>
</dbReference>
<dbReference type="EMBL" id="AP019840">
    <property type="protein sequence ID" value="BBM51171.1"/>
    <property type="molecule type" value="Genomic_DNA"/>
</dbReference>
<sequence length="638" mass="76069">MNIVLLVASIFLLCIAQMIKILRWRLFIEVYEEPRNRNLVQALAFGNLVNLFLPFRIFGEIFRVIYSGKEMKNKYAFSLSTVIVDRILDVISVGIIFSIFYILKIPNKTIEKNLIFYILFSLIIIIVITIVYGLKKYVKAISLKIASLFNENIELNFLKFMWSLIWNFKDIFSKINKIKIITLTVMMWGFYAISYSLFSLFLITIGYHFNLVDIFILLFSNDTYGLNSIIKQIPFIFYIYMFSSILIMLFISKFIKIKIPSRIINSREEEYLNLLPNQNNKERLQFLEKYFLDKDKSYIENYLKINQNITIIRDFSAGSNATTMLCMKDDKMFYRKYAFEDKDKLYDQIVWIEMNKKLGLPLPNIVSQEKTDKYCYYDMPYNPNAMVLFEYSHSMPYENGWNIMKKALEKLSKTVYTQNIRKADKETIYKYVDSKVTSNIEKIFESKTIKKLSKYDEIFINGRAYKNLSYYLKYLSKDYLYNIFKNDMYSDLHGDLTIENIVCVRNIAKDDFYIIDPNTGNVHDSANLDYGKLLQSIHGGYEFMMKTYDVSLEENKINFLFTKSHTYVYFYEKLNEYMNSQFNREQVKSIYFHEIIHWLRLMPYKIRKDSDRVLIFYSGLLMVLNDVIEMYGDDNEKE</sequence>
<protein>
    <recommendedName>
        <fullName evidence="9">Phosphatidylglycerol lysyltransferase</fullName>
    </recommendedName>
</protein>
<reference evidence="7 8" key="1">
    <citation type="submission" date="2019-07" db="EMBL/GenBank/DDBJ databases">
        <title>Complete Genome Sequence of Leptotrichia trevisanii Strain JMUB3935.</title>
        <authorList>
            <person name="Watanabe S."/>
            <person name="Cui L."/>
        </authorList>
    </citation>
    <scope>NUCLEOTIDE SEQUENCE [LARGE SCALE GENOMIC DNA]</scope>
    <source>
        <strain evidence="7 8">JMUB3935</strain>
    </source>
</reference>
<feature type="transmembrane region" description="Helical" evidence="6">
    <location>
        <begin position="87"/>
        <end position="103"/>
    </location>
</feature>
<keyword evidence="3 6" id="KW-0812">Transmembrane</keyword>
<dbReference type="RefSeq" id="WP_146995778.1">
    <property type="nucleotide sequence ID" value="NZ_AP019840.1"/>
</dbReference>